<dbReference type="Proteomes" id="UP000295391">
    <property type="component" value="Unassembled WGS sequence"/>
</dbReference>
<evidence type="ECO:0000313" key="2">
    <source>
        <dbReference type="EMBL" id="TDQ60206.1"/>
    </source>
</evidence>
<protein>
    <submittedName>
        <fullName evidence="2">T5orf172 domain-containing protein</fullName>
    </submittedName>
</protein>
<dbReference type="Pfam" id="PF10544">
    <property type="entry name" value="T5orf172"/>
    <property type="match status" value="1"/>
</dbReference>
<dbReference type="SMART" id="SM00974">
    <property type="entry name" value="T5orf172"/>
    <property type="match status" value="1"/>
</dbReference>
<sequence length="208" mass="23814">MTFDNPDFHIVYVLTNEAMPGYIKVGVTERAIEMRMRDLYTSGVPVPFECFRASLVPKSKNVEKRIHSAFRDVRVNANREFFEIAPERVVDILEMVEVENLTPDMDIVETPEDVAAMRKLEKRAERFSFKMVDIPEGAVLTHAKDPEITCTVLNNSKVIFENQEMSLSAAALKALVSLGFNWTSAQGAQYWEYEGRLLKDIREEMENS</sequence>
<keyword evidence="3" id="KW-1185">Reference proteome</keyword>
<reference evidence="2 3" key="1">
    <citation type="submission" date="2019-03" db="EMBL/GenBank/DDBJ databases">
        <title>Genomic Encyclopedia of Type Strains, Phase III (KMG-III): the genomes of soil and plant-associated and newly described type strains.</title>
        <authorList>
            <person name="Whitman W."/>
        </authorList>
    </citation>
    <scope>NUCLEOTIDE SEQUENCE [LARGE SCALE GENOMIC DNA]</scope>
    <source>
        <strain evidence="2 3">CGMCC 1.7002</strain>
    </source>
</reference>
<name>A0A4R6VCC4_9HYPH</name>
<dbReference type="InterPro" id="IPR018306">
    <property type="entry name" value="Phage_T5_Orf172_DNA-bd"/>
</dbReference>
<dbReference type="AlphaFoldDB" id="A0A4R6VCC4"/>
<gene>
    <name evidence="2" type="ORF">ATL17_3419</name>
</gene>
<evidence type="ECO:0000313" key="3">
    <source>
        <dbReference type="Proteomes" id="UP000295391"/>
    </source>
</evidence>
<organism evidence="2 3">
    <name type="scientific">Maritalea mobilis</name>
    <dbReference type="NCBI Taxonomy" id="483324"/>
    <lineage>
        <taxon>Bacteria</taxon>
        <taxon>Pseudomonadati</taxon>
        <taxon>Pseudomonadota</taxon>
        <taxon>Alphaproteobacteria</taxon>
        <taxon>Hyphomicrobiales</taxon>
        <taxon>Devosiaceae</taxon>
        <taxon>Maritalea</taxon>
    </lineage>
</organism>
<evidence type="ECO:0000259" key="1">
    <source>
        <dbReference type="SMART" id="SM00974"/>
    </source>
</evidence>
<accession>A0A4R6VCC4</accession>
<dbReference type="OrthoDB" id="8265034at2"/>
<feature type="domain" description="Bacteriophage T5 Orf172 DNA-binding" evidence="1">
    <location>
        <begin position="17"/>
        <end position="96"/>
    </location>
</feature>
<proteinExistence type="predicted"/>
<dbReference type="RefSeq" id="WP_133574019.1">
    <property type="nucleotide sequence ID" value="NZ_SNYR01000006.1"/>
</dbReference>
<comment type="caution">
    <text evidence="2">The sequence shown here is derived from an EMBL/GenBank/DDBJ whole genome shotgun (WGS) entry which is preliminary data.</text>
</comment>
<dbReference type="EMBL" id="SNYR01000006">
    <property type="protein sequence ID" value="TDQ60206.1"/>
    <property type="molecule type" value="Genomic_DNA"/>
</dbReference>